<dbReference type="EnsemblFungi" id="PTTG_30765-t43_1">
    <property type="protein sequence ID" value="PTTG_30765-t43_1-p1"/>
    <property type="gene ID" value="PTTG_30765"/>
</dbReference>
<dbReference type="EMBL" id="ADAS02006667">
    <property type="protein sequence ID" value="OAV85133.1"/>
    <property type="molecule type" value="Genomic_DNA"/>
</dbReference>
<keyword evidence="1" id="KW-0812">Transmembrane</keyword>
<reference evidence="3 4" key="3">
    <citation type="journal article" date="2017" name="G3 (Bethesda)">
        <title>Comparative analysis highlights variable genome content of wheat rusts and divergence of the mating loci.</title>
        <authorList>
            <person name="Cuomo C.A."/>
            <person name="Bakkeren G."/>
            <person name="Khalil H.B."/>
            <person name="Panwar V."/>
            <person name="Joly D."/>
            <person name="Linning R."/>
            <person name="Sakthikumar S."/>
            <person name="Song X."/>
            <person name="Adiconis X."/>
            <person name="Fan L."/>
            <person name="Goldberg J.M."/>
            <person name="Levin J.Z."/>
            <person name="Young S."/>
            <person name="Zeng Q."/>
            <person name="Anikster Y."/>
            <person name="Bruce M."/>
            <person name="Wang M."/>
            <person name="Yin C."/>
            <person name="McCallum B."/>
            <person name="Szabo L.J."/>
            <person name="Hulbert S."/>
            <person name="Chen X."/>
            <person name="Fellers J.P."/>
        </authorList>
    </citation>
    <scope>NUCLEOTIDE SEQUENCE</scope>
    <source>
        <strain evidence="3">isolate 1-1 / race 1 (BBBD)</strain>
        <strain evidence="4">Isolate 1-1 / race 1 (BBBD)</strain>
    </source>
</reference>
<name>A0A180FZX9_PUCT1</name>
<proteinExistence type="predicted"/>
<evidence type="ECO:0000313" key="4">
    <source>
        <dbReference type="Proteomes" id="UP000005240"/>
    </source>
</evidence>
<evidence type="ECO:0000256" key="1">
    <source>
        <dbReference type="SAM" id="Phobius"/>
    </source>
</evidence>
<gene>
    <name evidence="2" type="ORF">PTTG_30765</name>
</gene>
<organism evidence="2">
    <name type="scientific">Puccinia triticina (isolate 1-1 / race 1 (BBBD))</name>
    <name type="common">Brown leaf rust fungus</name>
    <dbReference type="NCBI Taxonomy" id="630390"/>
    <lineage>
        <taxon>Eukaryota</taxon>
        <taxon>Fungi</taxon>
        <taxon>Dikarya</taxon>
        <taxon>Basidiomycota</taxon>
        <taxon>Pucciniomycotina</taxon>
        <taxon>Pucciniomycetes</taxon>
        <taxon>Pucciniales</taxon>
        <taxon>Pucciniaceae</taxon>
        <taxon>Puccinia</taxon>
    </lineage>
</organism>
<dbReference type="Proteomes" id="UP000005240">
    <property type="component" value="Unassembled WGS sequence"/>
</dbReference>
<feature type="transmembrane region" description="Helical" evidence="1">
    <location>
        <begin position="6"/>
        <end position="34"/>
    </location>
</feature>
<feature type="non-terminal residue" evidence="2">
    <location>
        <position position="1"/>
    </location>
</feature>
<dbReference type="VEuPathDB" id="FungiDB:PTTG_30765"/>
<reference evidence="2" key="2">
    <citation type="submission" date="2016-05" db="EMBL/GenBank/DDBJ databases">
        <title>Comparative analysis highlights variable genome content of wheat rusts and divergence of the mating loci.</title>
        <authorList>
            <person name="Cuomo C.A."/>
            <person name="Bakkeren G."/>
            <person name="Szabo L."/>
            <person name="Khalil H."/>
            <person name="Joly D."/>
            <person name="Goldberg J."/>
            <person name="Young S."/>
            <person name="Zeng Q."/>
            <person name="Fellers J."/>
        </authorList>
    </citation>
    <scope>NUCLEOTIDE SEQUENCE [LARGE SCALE GENOMIC DNA]</scope>
    <source>
        <strain evidence="2">1-1 BBBD Race 1</strain>
    </source>
</reference>
<keyword evidence="4" id="KW-1185">Reference proteome</keyword>
<keyword evidence="1" id="KW-1133">Transmembrane helix</keyword>
<reference evidence="3" key="4">
    <citation type="submission" date="2025-05" db="UniProtKB">
        <authorList>
            <consortium name="EnsemblFungi"/>
        </authorList>
    </citation>
    <scope>IDENTIFICATION</scope>
    <source>
        <strain evidence="3">isolate 1-1 / race 1 (BBBD)</strain>
    </source>
</reference>
<sequence length="54" mass="6106">LDRWNLSLVVVIILSLLDSTTILPVLPMLAWIILQSCSSITFELVKHSWFPLIG</sequence>
<dbReference type="AlphaFoldDB" id="A0A180FZX9"/>
<protein>
    <submittedName>
        <fullName evidence="2 3">Uncharacterized protein</fullName>
    </submittedName>
</protein>
<keyword evidence="1" id="KW-0472">Membrane</keyword>
<reference evidence="2" key="1">
    <citation type="submission" date="2009-11" db="EMBL/GenBank/DDBJ databases">
        <authorList>
            <consortium name="The Broad Institute Genome Sequencing Platform"/>
            <person name="Ward D."/>
            <person name="Feldgarden M."/>
            <person name="Earl A."/>
            <person name="Young S.K."/>
            <person name="Zeng Q."/>
            <person name="Koehrsen M."/>
            <person name="Alvarado L."/>
            <person name="Berlin A."/>
            <person name="Bochicchio J."/>
            <person name="Borenstein D."/>
            <person name="Chapman S.B."/>
            <person name="Chen Z."/>
            <person name="Engels R."/>
            <person name="Freedman E."/>
            <person name="Gellesch M."/>
            <person name="Goldberg J."/>
            <person name="Griggs A."/>
            <person name="Gujja S."/>
            <person name="Heilman E."/>
            <person name="Heiman D."/>
            <person name="Hepburn T."/>
            <person name="Howarth C."/>
            <person name="Jen D."/>
            <person name="Larson L."/>
            <person name="Lewis B."/>
            <person name="Mehta T."/>
            <person name="Park D."/>
            <person name="Pearson M."/>
            <person name="Roberts A."/>
            <person name="Saif S."/>
            <person name="Shea T."/>
            <person name="Shenoy N."/>
            <person name="Sisk P."/>
            <person name="Stolte C."/>
            <person name="Sykes S."/>
            <person name="Thomson T."/>
            <person name="Walk T."/>
            <person name="White J."/>
            <person name="Yandava C."/>
            <person name="Izard J."/>
            <person name="Baranova O.V."/>
            <person name="Blanton J.M."/>
            <person name="Tanner A.C."/>
            <person name="Dewhirst F.E."/>
            <person name="Haas B."/>
            <person name="Nusbaum C."/>
            <person name="Birren B."/>
        </authorList>
    </citation>
    <scope>NUCLEOTIDE SEQUENCE [LARGE SCALE GENOMIC DNA]</scope>
    <source>
        <strain evidence="2">1-1 BBBD Race 1</strain>
    </source>
</reference>
<accession>A0A180FZX9</accession>
<evidence type="ECO:0000313" key="2">
    <source>
        <dbReference type="EMBL" id="OAV85133.1"/>
    </source>
</evidence>
<evidence type="ECO:0000313" key="3">
    <source>
        <dbReference type="EnsemblFungi" id="PTTG_30765-t43_1-p1"/>
    </source>
</evidence>